<dbReference type="CDD" id="cd10839">
    <property type="entry name" value="cpPDZ1_DegP-like"/>
    <property type="match status" value="1"/>
</dbReference>
<dbReference type="PANTHER" id="PTHR43343">
    <property type="entry name" value="PEPTIDASE S12"/>
    <property type="match status" value="1"/>
</dbReference>
<gene>
    <name evidence="6" type="ORF">CAL12_00775</name>
</gene>
<dbReference type="InterPro" id="IPR036034">
    <property type="entry name" value="PDZ_sf"/>
</dbReference>
<evidence type="ECO:0000256" key="3">
    <source>
        <dbReference type="ARBA" id="ARBA00022801"/>
    </source>
</evidence>
<keyword evidence="2" id="KW-0645">Protease</keyword>
<protein>
    <submittedName>
        <fullName evidence="6">2-alkenal reductase</fullName>
    </submittedName>
</protein>
<organism evidence="6 7">
    <name type="scientific">Bordetella genomosp. 8</name>
    <dbReference type="NCBI Taxonomy" id="1416806"/>
    <lineage>
        <taxon>Bacteria</taxon>
        <taxon>Pseudomonadati</taxon>
        <taxon>Pseudomonadota</taxon>
        <taxon>Betaproteobacteria</taxon>
        <taxon>Burkholderiales</taxon>
        <taxon>Alcaligenaceae</taxon>
        <taxon>Bordetella</taxon>
    </lineage>
</organism>
<dbReference type="Pfam" id="PF13365">
    <property type="entry name" value="Trypsin_2"/>
    <property type="match status" value="1"/>
</dbReference>
<dbReference type="EMBL" id="CP021108">
    <property type="protein sequence ID" value="ARP79499.1"/>
    <property type="molecule type" value="Genomic_DNA"/>
</dbReference>
<dbReference type="InterPro" id="IPR001478">
    <property type="entry name" value="PDZ"/>
</dbReference>
<dbReference type="Proteomes" id="UP000194151">
    <property type="component" value="Chromosome"/>
</dbReference>
<keyword evidence="4" id="KW-0720">Serine protease</keyword>
<dbReference type="InterPro" id="IPR009003">
    <property type="entry name" value="Peptidase_S1_PA"/>
</dbReference>
<dbReference type="GO" id="GO:0004252">
    <property type="term" value="F:serine-type endopeptidase activity"/>
    <property type="evidence" value="ECO:0007669"/>
    <property type="project" value="InterPro"/>
</dbReference>
<proteinExistence type="inferred from homology"/>
<sequence length="392" mass="41198">MRRLWLIFAQAVTVSLAILFVVSTLRPDWLRLSGPDTRPSSAQRPQAGGDRDAELAAAPRARDLTFAPAVVRAAPAVVNVYTAKHVDVPLIPLPDDPVIRELLGQLPGVSRRHESTSLGSGVIVQDRYVLTNYHVVEAADAIEIALADGREARAQVVGADPETDLAVLKLPDSIGAVPVATLGSDAPLKVGDVVLAIGNPFGVGQTTTQGIVSALGRSSLGLNTYENFIQTDAAINPGNSGGALIDQHGNVVGINTAIYSQSGGSLGIGFAVPIDTARSVMEEIIRTGYVRRGWLGVEPQDLTPDLARAFKLTSPRGVIIAGVMRDGPAGKGGLRVGDIVLSIDGNDVRNTSSMLAMIALLPPGQEVTLAVLRGGRQMDLKVKIGVRPQRPR</sequence>
<evidence type="ECO:0000256" key="1">
    <source>
        <dbReference type="ARBA" id="ARBA00010541"/>
    </source>
</evidence>
<dbReference type="InterPro" id="IPR001940">
    <property type="entry name" value="Peptidase_S1C"/>
</dbReference>
<dbReference type="SMART" id="SM00228">
    <property type="entry name" value="PDZ"/>
    <property type="match status" value="1"/>
</dbReference>
<dbReference type="PRINTS" id="PR00834">
    <property type="entry name" value="PROTEASES2C"/>
</dbReference>
<accession>A0A1W6YER1</accession>
<evidence type="ECO:0000256" key="2">
    <source>
        <dbReference type="ARBA" id="ARBA00022670"/>
    </source>
</evidence>
<dbReference type="Pfam" id="PF13180">
    <property type="entry name" value="PDZ_2"/>
    <property type="match status" value="1"/>
</dbReference>
<keyword evidence="3" id="KW-0378">Hydrolase</keyword>
<dbReference type="Gene3D" id="2.40.10.120">
    <property type="match status" value="1"/>
</dbReference>
<dbReference type="OrthoDB" id="8520726at2"/>
<dbReference type="Gene3D" id="2.30.42.10">
    <property type="match status" value="1"/>
</dbReference>
<evidence type="ECO:0000313" key="6">
    <source>
        <dbReference type="EMBL" id="ARP79499.1"/>
    </source>
</evidence>
<dbReference type="AlphaFoldDB" id="A0A1W6YER1"/>
<dbReference type="InterPro" id="IPR051201">
    <property type="entry name" value="Chloro_Bact_Ser_Proteases"/>
</dbReference>
<dbReference type="SUPFAM" id="SSF50494">
    <property type="entry name" value="Trypsin-like serine proteases"/>
    <property type="match status" value="1"/>
</dbReference>
<dbReference type="FunFam" id="2.40.10.10:FF:000001">
    <property type="entry name" value="Periplasmic serine protease DegS"/>
    <property type="match status" value="1"/>
</dbReference>
<evidence type="ECO:0000313" key="7">
    <source>
        <dbReference type="Proteomes" id="UP000194151"/>
    </source>
</evidence>
<evidence type="ECO:0000256" key="4">
    <source>
        <dbReference type="ARBA" id="ARBA00022825"/>
    </source>
</evidence>
<dbReference type="RefSeq" id="WP_086062732.1">
    <property type="nucleotide sequence ID" value="NZ_CP021108.1"/>
</dbReference>
<dbReference type="PROSITE" id="PS50106">
    <property type="entry name" value="PDZ"/>
    <property type="match status" value="1"/>
</dbReference>
<evidence type="ECO:0000259" key="5">
    <source>
        <dbReference type="PROSITE" id="PS50106"/>
    </source>
</evidence>
<feature type="domain" description="PDZ" evidence="5">
    <location>
        <begin position="284"/>
        <end position="375"/>
    </location>
</feature>
<dbReference type="GO" id="GO:0006508">
    <property type="term" value="P:proteolysis"/>
    <property type="evidence" value="ECO:0007669"/>
    <property type="project" value="UniProtKB-KW"/>
</dbReference>
<name>A0A1W6YER1_9BORD</name>
<reference evidence="6 7" key="1">
    <citation type="submission" date="2017-05" db="EMBL/GenBank/DDBJ databases">
        <title>Complete and WGS of Bordetella genogroups.</title>
        <authorList>
            <person name="Spilker T."/>
            <person name="LiPuma J."/>
        </authorList>
    </citation>
    <scope>NUCLEOTIDE SEQUENCE [LARGE SCALE GENOMIC DNA]</scope>
    <source>
        <strain evidence="6 7">AU19157</strain>
    </source>
</reference>
<keyword evidence="7" id="KW-1185">Reference proteome</keyword>
<dbReference type="KEGG" id="bgv:CAL12_00775"/>
<dbReference type="SUPFAM" id="SSF50156">
    <property type="entry name" value="PDZ domain-like"/>
    <property type="match status" value="1"/>
</dbReference>
<dbReference type="STRING" id="1416806.CAL12_00775"/>
<dbReference type="PANTHER" id="PTHR43343:SF3">
    <property type="entry name" value="PROTEASE DO-LIKE 8, CHLOROPLASTIC"/>
    <property type="match status" value="1"/>
</dbReference>
<comment type="similarity">
    <text evidence="1">Belongs to the peptidase S1C family.</text>
</comment>